<keyword evidence="4 7" id="KW-1133">Transmembrane helix</keyword>
<evidence type="ECO:0000313" key="9">
    <source>
        <dbReference type="EMBL" id="BCJ97858.1"/>
    </source>
</evidence>
<evidence type="ECO:0000256" key="6">
    <source>
        <dbReference type="SAM" id="MobiDB-lite"/>
    </source>
</evidence>
<dbReference type="EMBL" id="AP023368">
    <property type="protein sequence ID" value="BCJ97858.1"/>
    <property type="molecule type" value="Genomic_DNA"/>
</dbReference>
<feature type="transmembrane region" description="Helical" evidence="7">
    <location>
        <begin position="71"/>
        <end position="92"/>
    </location>
</feature>
<comment type="subcellular location">
    <subcellularLocation>
        <location evidence="1">Cell membrane</location>
        <topology evidence="1">Single-pass membrane protein</topology>
    </subcellularLocation>
</comment>
<organism evidence="9 10">
    <name type="scientific">Anaerocolumna chitinilytica</name>
    <dbReference type="NCBI Taxonomy" id="1727145"/>
    <lineage>
        <taxon>Bacteria</taxon>
        <taxon>Bacillati</taxon>
        <taxon>Bacillota</taxon>
        <taxon>Clostridia</taxon>
        <taxon>Lachnospirales</taxon>
        <taxon>Lachnospiraceae</taxon>
        <taxon>Anaerocolumna</taxon>
    </lineage>
</organism>
<feature type="domain" description="RsgI N-terminal anti-sigma" evidence="8">
    <location>
        <begin position="1"/>
        <end position="47"/>
    </location>
</feature>
<evidence type="ECO:0000256" key="4">
    <source>
        <dbReference type="ARBA" id="ARBA00022989"/>
    </source>
</evidence>
<keyword evidence="5 7" id="KW-0472">Membrane</keyword>
<evidence type="ECO:0000256" key="5">
    <source>
        <dbReference type="ARBA" id="ARBA00023136"/>
    </source>
</evidence>
<dbReference type="InterPro" id="IPR055431">
    <property type="entry name" value="RsgI_M"/>
</dbReference>
<evidence type="ECO:0000256" key="7">
    <source>
        <dbReference type="SAM" id="Phobius"/>
    </source>
</evidence>
<dbReference type="RefSeq" id="WP_185258240.1">
    <property type="nucleotide sequence ID" value="NZ_AP023368.1"/>
</dbReference>
<evidence type="ECO:0000259" key="8">
    <source>
        <dbReference type="PROSITE" id="PS51849"/>
    </source>
</evidence>
<gene>
    <name evidence="9" type="ORF">bsdcttw_08990</name>
</gene>
<dbReference type="AlphaFoldDB" id="A0A7I8DH73"/>
<keyword evidence="2" id="KW-1003">Cell membrane</keyword>
<dbReference type="GO" id="GO:0005886">
    <property type="term" value="C:plasma membrane"/>
    <property type="evidence" value="ECO:0007669"/>
    <property type="project" value="UniProtKB-SubCell"/>
</dbReference>
<sequence>MKSIVVEIKGKYAAILSDDGSVTKIRNHNYAVGQEVLLEKAGYQPKADNGLLLQEKEKGMIMNKLHITKKLAVCAACVVLLLLCSGTVAWAYTSPYSYVSLDVNPSIYYTLNRFDQVINVKAVNDDGKVILEKINISGLKYKSIEKAILSTVQEITKEGYFTRDYTQTVTGSAIQVPDSTNTGTNVVTGSAIQVPGSTNTVTGSAISIDGGIVITVSSGNAKLSHGLVKDIRKSVKDFVKENVVVEVSSVGLDRVKEARELGVTPGKLNLVEKLKKSAADPESIVIEEWLDKPVKVIMQEIKKNKKAAVTADETAEVKTQEDTDSGNTDIDKVKEEKKNTDKIDNKKVKKEKVKKEKDDKENITNSDKDKEDTIKSQDKKENVKSEKASDKIEKKELKKQSKEALKAKKEEEKEQKAETKDQKKYEKDTEKSQYSGDIKDEEEQDDQGNSNKSNGESYGKYKSSESSDSKSEKNPQHK</sequence>
<reference evidence="9 10" key="1">
    <citation type="submission" date="2020-08" db="EMBL/GenBank/DDBJ databases">
        <title>Draft genome sequencing of an Anaerocolumna strain isolated from anoxic soil subjected to BSD treatment.</title>
        <authorList>
            <person name="Uek A."/>
            <person name="Tonouchi A."/>
        </authorList>
    </citation>
    <scope>NUCLEOTIDE SEQUENCE [LARGE SCALE GENOMIC DNA]</scope>
    <source>
        <strain evidence="9 10">CTTW</strain>
    </source>
</reference>
<dbReference type="InterPro" id="IPR024449">
    <property type="entry name" value="Anti-sigma_RsgI_N"/>
</dbReference>
<evidence type="ECO:0000313" key="10">
    <source>
        <dbReference type="Proteomes" id="UP000515703"/>
    </source>
</evidence>
<evidence type="ECO:0000256" key="2">
    <source>
        <dbReference type="ARBA" id="ARBA00022475"/>
    </source>
</evidence>
<keyword evidence="10" id="KW-1185">Reference proteome</keyword>
<dbReference type="Pfam" id="PF12791">
    <property type="entry name" value="RsgI_N"/>
    <property type="match status" value="1"/>
</dbReference>
<dbReference type="KEGG" id="acht:bsdcttw_08990"/>
<protein>
    <recommendedName>
        <fullName evidence="8">RsgI N-terminal anti-sigma domain-containing protein</fullName>
    </recommendedName>
</protein>
<evidence type="ECO:0000256" key="3">
    <source>
        <dbReference type="ARBA" id="ARBA00022692"/>
    </source>
</evidence>
<reference evidence="9 10" key="2">
    <citation type="submission" date="2020-08" db="EMBL/GenBank/DDBJ databases">
        <authorList>
            <person name="Ueki A."/>
            <person name="Tonouchi A."/>
        </authorList>
    </citation>
    <scope>NUCLEOTIDE SEQUENCE [LARGE SCALE GENOMIC DNA]</scope>
    <source>
        <strain evidence="9 10">CTTW</strain>
    </source>
</reference>
<dbReference type="PROSITE" id="PS51849">
    <property type="entry name" value="RSGI_N"/>
    <property type="match status" value="1"/>
</dbReference>
<dbReference type="Pfam" id="PF23750">
    <property type="entry name" value="RsgI_M"/>
    <property type="match status" value="1"/>
</dbReference>
<keyword evidence="3 7" id="KW-0812">Transmembrane</keyword>
<feature type="compositionally biased region" description="Basic and acidic residues" evidence="6">
    <location>
        <begin position="462"/>
        <end position="478"/>
    </location>
</feature>
<feature type="region of interest" description="Disordered" evidence="6">
    <location>
        <begin position="307"/>
        <end position="478"/>
    </location>
</feature>
<feature type="compositionally biased region" description="Basic and acidic residues" evidence="6">
    <location>
        <begin position="353"/>
        <end position="431"/>
    </location>
</feature>
<feature type="compositionally biased region" description="Basic and acidic residues" evidence="6">
    <location>
        <begin position="329"/>
        <end position="346"/>
    </location>
</feature>
<proteinExistence type="predicted"/>
<evidence type="ECO:0000256" key="1">
    <source>
        <dbReference type="ARBA" id="ARBA00004162"/>
    </source>
</evidence>
<name>A0A7I8DH73_9FIRM</name>
<dbReference type="Proteomes" id="UP000515703">
    <property type="component" value="Chromosome"/>
</dbReference>
<accession>A0A7I8DH73</accession>